<dbReference type="Gene3D" id="3.80.10.10">
    <property type="entry name" value="Ribonuclease Inhibitor"/>
    <property type="match status" value="2"/>
</dbReference>
<dbReference type="PANTHER" id="PTHR13382">
    <property type="entry name" value="MITOCHONDRIAL ATP SYNTHASE COUPLING FACTOR B"/>
    <property type="match status" value="1"/>
</dbReference>
<protein>
    <recommendedName>
        <fullName evidence="2">F-box/LRR-repeat protein 15-like leucin rich repeat domain-containing protein</fullName>
    </recommendedName>
</protein>
<dbReference type="InterPro" id="IPR032675">
    <property type="entry name" value="LRR_dom_sf"/>
</dbReference>
<dbReference type="AlphaFoldDB" id="A0A397VNZ7"/>
<dbReference type="OrthoDB" id="550575at2759"/>
<evidence type="ECO:0000313" key="4">
    <source>
        <dbReference type="Proteomes" id="UP000266673"/>
    </source>
</evidence>
<dbReference type="STRING" id="44941.A0A397VNZ7"/>
<comment type="caution">
    <text evidence="3">The sequence shown here is derived from an EMBL/GenBank/DDBJ whole genome shotgun (WGS) entry which is preliminary data.</text>
</comment>
<dbReference type="PANTHER" id="PTHR13382:SF67">
    <property type="entry name" value="SCF E3 UBIQUITIN LIGASE COMPLEX F-BOX PROTEIN POF2"/>
    <property type="match status" value="1"/>
</dbReference>
<evidence type="ECO:0000256" key="1">
    <source>
        <dbReference type="ARBA" id="ARBA00022786"/>
    </source>
</evidence>
<keyword evidence="1" id="KW-0833">Ubl conjugation pathway</keyword>
<evidence type="ECO:0000313" key="3">
    <source>
        <dbReference type="EMBL" id="RIB23618.1"/>
    </source>
</evidence>
<dbReference type="Proteomes" id="UP000266673">
    <property type="component" value="Unassembled WGS sequence"/>
</dbReference>
<feature type="domain" description="F-box/LRR-repeat protein 15-like leucin rich repeat" evidence="2">
    <location>
        <begin position="122"/>
        <end position="339"/>
    </location>
</feature>
<keyword evidence="4" id="KW-1185">Reference proteome</keyword>
<dbReference type="InterPro" id="IPR006553">
    <property type="entry name" value="Leu-rich_rpt_Cys-con_subtyp"/>
</dbReference>
<dbReference type="InterPro" id="IPR057207">
    <property type="entry name" value="FBXL15_LRR"/>
</dbReference>
<organism evidence="3 4">
    <name type="scientific">Gigaspora rosea</name>
    <dbReference type="NCBI Taxonomy" id="44941"/>
    <lineage>
        <taxon>Eukaryota</taxon>
        <taxon>Fungi</taxon>
        <taxon>Fungi incertae sedis</taxon>
        <taxon>Mucoromycota</taxon>
        <taxon>Glomeromycotina</taxon>
        <taxon>Glomeromycetes</taxon>
        <taxon>Diversisporales</taxon>
        <taxon>Gigasporaceae</taxon>
        <taxon>Gigaspora</taxon>
    </lineage>
</organism>
<sequence length="364" mass="41211">MPYIKLHPLYLPEILTEIFSYLAEDKTLYPTLFINQLWHLYSAPILWKKAEFSGDLNNTCTRCKVSNNVLYEIARSCPNLHHLKVKWCCGLLYRVISKIAQICPLEFLSVSCNSKGIKQTSEFYNMKDTTLCKITDSCPNLQYLKLESSKLSDISLEKVARLCTNLRCLKLNYNKHITDTSIVLIAENCSYIEYLGLCGSNITDASLKQIAKSCSKLYSLSLIDCQKITDEGICVIASACPNMQKYILEGCEEITDISVKKIAQSNPNLKYLNFSWCLVSDESICAIARSCPKLEQLYLESCNITDVSMAALANLRNLRKLDIEECEKISINAIISLQNKIPTLNIIGWYSDSNDKSDMDNLSE</sequence>
<proteinExistence type="predicted"/>
<name>A0A397VNZ7_9GLOM</name>
<dbReference type="Pfam" id="PF25372">
    <property type="entry name" value="DUF7885"/>
    <property type="match status" value="1"/>
</dbReference>
<accession>A0A397VNZ7</accession>
<dbReference type="InterPro" id="IPR050648">
    <property type="entry name" value="F-box_LRR-repeat"/>
</dbReference>
<dbReference type="EMBL" id="QKWP01000251">
    <property type="protein sequence ID" value="RIB23618.1"/>
    <property type="molecule type" value="Genomic_DNA"/>
</dbReference>
<dbReference type="SUPFAM" id="SSF52047">
    <property type="entry name" value="RNI-like"/>
    <property type="match status" value="1"/>
</dbReference>
<dbReference type="SMART" id="SM00367">
    <property type="entry name" value="LRR_CC"/>
    <property type="match status" value="8"/>
</dbReference>
<evidence type="ECO:0000259" key="2">
    <source>
        <dbReference type="Pfam" id="PF25372"/>
    </source>
</evidence>
<reference evidence="3 4" key="1">
    <citation type="submission" date="2018-06" db="EMBL/GenBank/DDBJ databases">
        <title>Comparative genomics reveals the genomic features of Rhizophagus irregularis, R. cerebriforme, R. diaphanum and Gigaspora rosea, and their symbiotic lifestyle signature.</title>
        <authorList>
            <person name="Morin E."/>
            <person name="San Clemente H."/>
            <person name="Chen E.C.H."/>
            <person name="De La Providencia I."/>
            <person name="Hainaut M."/>
            <person name="Kuo A."/>
            <person name="Kohler A."/>
            <person name="Murat C."/>
            <person name="Tang N."/>
            <person name="Roy S."/>
            <person name="Loubradou J."/>
            <person name="Henrissat B."/>
            <person name="Grigoriev I.V."/>
            <person name="Corradi N."/>
            <person name="Roux C."/>
            <person name="Martin F.M."/>
        </authorList>
    </citation>
    <scope>NUCLEOTIDE SEQUENCE [LARGE SCALE GENOMIC DNA]</scope>
    <source>
        <strain evidence="3 4">DAOM 194757</strain>
    </source>
</reference>
<dbReference type="GO" id="GO:0005737">
    <property type="term" value="C:cytoplasm"/>
    <property type="evidence" value="ECO:0007669"/>
    <property type="project" value="TreeGrafter"/>
</dbReference>
<gene>
    <name evidence="3" type="ORF">C2G38_2032570</name>
</gene>